<name>A0ACC3DJI5_9PEZI</name>
<protein>
    <submittedName>
        <fullName evidence="1">Uncharacterized protein</fullName>
    </submittedName>
</protein>
<comment type="caution">
    <text evidence="1">The sequence shown here is derived from an EMBL/GenBank/DDBJ whole genome shotgun (WGS) entry which is preliminary data.</text>
</comment>
<evidence type="ECO:0000313" key="1">
    <source>
        <dbReference type="EMBL" id="KAK3076659.1"/>
    </source>
</evidence>
<keyword evidence="2" id="KW-1185">Reference proteome</keyword>
<organism evidence="1 2">
    <name type="scientific">Coniosporium uncinatum</name>
    <dbReference type="NCBI Taxonomy" id="93489"/>
    <lineage>
        <taxon>Eukaryota</taxon>
        <taxon>Fungi</taxon>
        <taxon>Dikarya</taxon>
        <taxon>Ascomycota</taxon>
        <taxon>Pezizomycotina</taxon>
        <taxon>Dothideomycetes</taxon>
        <taxon>Dothideomycetes incertae sedis</taxon>
        <taxon>Coniosporium</taxon>
    </lineage>
</organism>
<gene>
    <name evidence="1" type="ORF">LTS18_012414</name>
</gene>
<proteinExistence type="predicted"/>
<reference evidence="1" key="1">
    <citation type="submission" date="2024-09" db="EMBL/GenBank/DDBJ databases">
        <title>Black Yeasts Isolated from many extreme environments.</title>
        <authorList>
            <person name="Coleine C."/>
            <person name="Stajich J.E."/>
            <person name="Selbmann L."/>
        </authorList>
    </citation>
    <scope>NUCLEOTIDE SEQUENCE</scope>
    <source>
        <strain evidence="1">CCFEE 5737</strain>
    </source>
</reference>
<dbReference type="EMBL" id="JAWDJW010003712">
    <property type="protein sequence ID" value="KAK3076659.1"/>
    <property type="molecule type" value="Genomic_DNA"/>
</dbReference>
<accession>A0ACC3DJI5</accession>
<feature type="non-terminal residue" evidence="1">
    <location>
        <position position="1"/>
    </location>
</feature>
<sequence>PRSRRQPPELDSCFGREKADALRAAVALEVQRLLSSQRREHAEAVRKLQRENGELRARIDALGRDLRFEAKEREDADEELAGEIGKAGRSYLGLRARVGVLEEARVEWVGCEGLAGAEASSATDYVVEGPAAGVGLVDSEVVEEGEGVSAVVGRSRTREPARESTFPEDGARQERESAARLNDGIKICGDGEGGNAKREERASRTVPETEASLDEGHGERRVDSPIERSETTVVPSKVVQFSIPRKRPVEDDDDAHGRSKRMALDGAG</sequence>
<evidence type="ECO:0000313" key="2">
    <source>
        <dbReference type="Proteomes" id="UP001186974"/>
    </source>
</evidence>
<dbReference type="Proteomes" id="UP001186974">
    <property type="component" value="Unassembled WGS sequence"/>
</dbReference>